<sequence>MQDCRNTRYVRRAIKMDRTFKLRVDAQHVFFRNDQRGHIREISGTKDPSVQVPSLLSWGHADDRPLPRVMESIHYYPGRLSHNFKGRTTNQYFVPPNPLLLSSECLNT</sequence>
<dbReference type="EMBL" id="KV427610">
    <property type="protein sequence ID" value="KZT10063.1"/>
    <property type="molecule type" value="Genomic_DNA"/>
</dbReference>
<gene>
    <name evidence="1" type="ORF">LAESUDRAFT_470994</name>
</gene>
<keyword evidence="2" id="KW-1185">Reference proteome</keyword>
<name>A0A165GAB1_9APHY</name>
<dbReference type="Proteomes" id="UP000076871">
    <property type="component" value="Unassembled WGS sequence"/>
</dbReference>
<dbReference type="AlphaFoldDB" id="A0A165GAB1"/>
<proteinExistence type="predicted"/>
<protein>
    <submittedName>
        <fullName evidence="1">Uncharacterized protein</fullName>
    </submittedName>
</protein>
<evidence type="ECO:0000313" key="1">
    <source>
        <dbReference type="EMBL" id="KZT10063.1"/>
    </source>
</evidence>
<dbReference type="RefSeq" id="XP_040767803.1">
    <property type="nucleotide sequence ID" value="XM_040902595.1"/>
</dbReference>
<accession>A0A165GAB1</accession>
<dbReference type="GeneID" id="63819626"/>
<dbReference type="InParanoid" id="A0A165GAB1"/>
<evidence type="ECO:0000313" key="2">
    <source>
        <dbReference type="Proteomes" id="UP000076871"/>
    </source>
</evidence>
<organism evidence="1 2">
    <name type="scientific">Laetiporus sulphureus 93-53</name>
    <dbReference type="NCBI Taxonomy" id="1314785"/>
    <lineage>
        <taxon>Eukaryota</taxon>
        <taxon>Fungi</taxon>
        <taxon>Dikarya</taxon>
        <taxon>Basidiomycota</taxon>
        <taxon>Agaricomycotina</taxon>
        <taxon>Agaricomycetes</taxon>
        <taxon>Polyporales</taxon>
        <taxon>Laetiporus</taxon>
    </lineage>
</organism>
<reference evidence="1 2" key="1">
    <citation type="journal article" date="2016" name="Mol. Biol. Evol.">
        <title>Comparative Genomics of Early-Diverging Mushroom-Forming Fungi Provides Insights into the Origins of Lignocellulose Decay Capabilities.</title>
        <authorList>
            <person name="Nagy L.G."/>
            <person name="Riley R."/>
            <person name="Tritt A."/>
            <person name="Adam C."/>
            <person name="Daum C."/>
            <person name="Floudas D."/>
            <person name="Sun H."/>
            <person name="Yadav J.S."/>
            <person name="Pangilinan J."/>
            <person name="Larsson K.H."/>
            <person name="Matsuura K."/>
            <person name="Barry K."/>
            <person name="Labutti K."/>
            <person name="Kuo R."/>
            <person name="Ohm R.A."/>
            <person name="Bhattacharya S.S."/>
            <person name="Shirouzu T."/>
            <person name="Yoshinaga Y."/>
            <person name="Martin F.M."/>
            <person name="Grigoriev I.V."/>
            <person name="Hibbett D.S."/>
        </authorList>
    </citation>
    <scope>NUCLEOTIDE SEQUENCE [LARGE SCALE GENOMIC DNA]</scope>
    <source>
        <strain evidence="1 2">93-53</strain>
    </source>
</reference>